<accession>A0A378ZZ39</accession>
<reference evidence="2 3" key="1">
    <citation type="submission" date="2018-06" db="EMBL/GenBank/DDBJ databases">
        <authorList>
            <consortium name="Pathogen Informatics"/>
            <person name="Doyle S."/>
        </authorList>
    </citation>
    <scope>NUCLEOTIDE SEQUENCE [LARGE SCALE GENOMIC DNA]</scope>
    <source>
        <strain evidence="2 3">NCTC13350</strain>
    </source>
</reference>
<gene>
    <name evidence="2" type="ORF">NCTC13350_03184</name>
</gene>
<dbReference type="AlphaFoldDB" id="A0A378ZZ39"/>
<keyword evidence="1" id="KW-0732">Signal</keyword>
<dbReference type="RefSeq" id="WP_019965608.1">
    <property type="nucleotide sequence ID" value="NZ_UGSK01000001.1"/>
</dbReference>
<proteinExistence type="predicted"/>
<evidence type="ECO:0000313" key="2">
    <source>
        <dbReference type="EMBL" id="SUB02233.1"/>
    </source>
</evidence>
<evidence type="ECO:0000313" key="3">
    <source>
        <dbReference type="Proteomes" id="UP000255000"/>
    </source>
</evidence>
<dbReference type="Proteomes" id="UP000255000">
    <property type="component" value="Unassembled WGS sequence"/>
</dbReference>
<evidence type="ECO:0000256" key="1">
    <source>
        <dbReference type="SAM" id="SignalP"/>
    </source>
</evidence>
<name>A0A378ZZ39_9HYPH</name>
<protein>
    <submittedName>
        <fullName evidence="2">Uncharacterized protein</fullName>
    </submittedName>
</protein>
<sequence>MIRTFAIALALIPNFAFAGEGSKVFLTSDPFNEVMREAAKISGARLVGLISAGPKSDKLSVAANIPADWKNEEVCLKVVSADGLYESYNSYTVAPDWEGGEVVLPYPSKVPGDVLSIPANLISGVLLKGSCDADAAEVAPVFWGEGPHGGLKILLNTSRADETYLTFSDYPDQQEVVCEPVDTASRTAFDVMCSLPEALASKDSLKAVFLSFRNGEMGREEHIILRPGRKL</sequence>
<dbReference type="EMBL" id="UGSK01000001">
    <property type="protein sequence ID" value="SUB02233.1"/>
    <property type="molecule type" value="Genomic_DNA"/>
</dbReference>
<organism evidence="2 3">
    <name type="scientific">Pannonibacter phragmitetus</name>
    <dbReference type="NCBI Taxonomy" id="121719"/>
    <lineage>
        <taxon>Bacteria</taxon>
        <taxon>Pseudomonadati</taxon>
        <taxon>Pseudomonadota</taxon>
        <taxon>Alphaproteobacteria</taxon>
        <taxon>Hyphomicrobiales</taxon>
        <taxon>Stappiaceae</taxon>
        <taxon>Pannonibacter</taxon>
    </lineage>
</organism>
<feature type="signal peptide" evidence="1">
    <location>
        <begin position="1"/>
        <end position="18"/>
    </location>
</feature>
<feature type="chain" id="PRO_5016797232" evidence="1">
    <location>
        <begin position="19"/>
        <end position="231"/>
    </location>
</feature>
<dbReference type="OrthoDB" id="6359379at2"/>